<proteinExistence type="predicted"/>
<organism evidence="3 4">
    <name type="scientific">Treponema medium ATCC 700293</name>
    <dbReference type="NCBI Taxonomy" id="1125700"/>
    <lineage>
        <taxon>Bacteria</taxon>
        <taxon>Pseudomonadati</taxon>
        <taxon>Spirochaetota</taxon>
        <taxon>Spirochaetia</taxon>
        <taxon>Spirochaetales</taxon>
        <taxon>Treponemataceae</taxon>
        <taxon>Treponema</taxon>
    </lineage>
</organism>
<evidence type="ECO:0000313" key="4">
    <source>
        <dbReference type="Proteomes" id="UP000014634"/>
    </source>
</evidence>
<feature type="chain" id="PRO_5041648789" description="Fibronectin type-III domain-containing protein" evidence="1">
    <location>
        <begin position="27"/>
        <end position="655"/>
    </location>
</feature>
<evidence type="ECO:0000313" key="3">
    <source>
        <dbReference type="EMBL" id="EPF27646.1"/>
    </source>
</evidence>
<comment type="caution">
    <text evidence="3">The sequence shown here is derived from an EMBL/GenBank/DDBJ whole genome shotgun (WGS) entry which is preliminary data.</text>
</comment>
<dbReference type="RefSeq" id="WP_016524068.1">
    <property type="nucleotide sequence ID" value="NZ_KE332517.1"/>
</dbReference>
<sequence length="655" mass="69438">MKRTIYRTTKLLSSLAGMLMLTAVMMIGCNQNVTTPQPAKDTTPPAKVKSLSAVYDSGNQKIIVTWTNPTDSDFAGLTLSWKKEGGAATNVLLETSNISYEIPNITADGSTYTIAVTAKDDVGNTATPVETTVQATATAEITKVELNGRTHFDTVQTDRNITVTVSGSNFDKLTSLLVQVTDGSTNYPPVTATIDASHNTATATVQAPVPSYPTDEGTRYTVKAIANSTTPAAATASFIVSNPAKVSNIVLTPDKLKLGSATKVSVAVTGTNFDIRGETKIKLLDSNGDEAVGSTVTVAENVGNETEFTAEIANLPAVNGVYTVAVFFKGNKQTETAQLQLYGAPEITSVSIPKAGKTYGGNKLPVTIKGKNFTALGASFSGSDASITNFTVVNDTTATAEVTCPYSAGEYPVTVMCGTASNTGTISVKDYTGYDVGKIVLADKTLVDKGGYTIDSSNPPVAIICGSNSYGVPRMIALHTSGSDLVWAKDGSTGYKTMFEGIICTPSQKGSGAAQTATFTGDSDGSDNWEYIKAVDPAGSADAATNYPAFNWVNQYNTQYVAQLNHKTFNWYMPSLAELCEVYKNKDKINASLKTIHDASGGSAYADESLGTNFYWSSSQFASLNYRTWRVYFSDGNVDFSNKYDLKRVCCLAGF</sequence>
<dbReference type="EMBL" id="ATFE01000016">
    <property type="protein sequence ID" value="EPF27646.1"/>
    <property type="molecule type" value="Genomic_DNA"/>
</dbReference>
<dbReference type="Gene3D" id="2.60.40.10">
    <property type="entry name" value="Immunoglobulins"/>
    <property type="match status" value="1"/>
</dbReference>
<dbReference type="AlphaFoldDB" id="A0AA87TFH3"/>
<evidence type="ECO:0000256" key="1">
    <source>
        <dbReference type="SAM" id="SignalP"/>
    </source>
</evidence>
<reference evidence="3 4" key="1">
    <citation type="submission" date="2013-04" db="EMBL/GenBank/DDBJ databases">
        <title>The Genome Sequence of Treponema medium ATCC 700293.</title>
        <authorList>
            <consortium name="The Broad Institute Genomics Platform"/>
            <person name="Earl A."/>
            <person name="Ward D."/>
            <person name="Feldgarden M."/>
            <person name="Gevers D."/>
            <person name="Leonetti C."/>
            <person name="Blanton J.M."/>
            <person name="Dewhirst F.E."/>
            <person name="Izard J."/>
            <person name="Walker B."/>
            <person name="Young S."/>
            <person name="Zeng Q."/>
            <person name="Gargeya S."/>
            <person name="Fitzgerald M."/>
            <person name="Haas B."/>
            <person name="Abouelleil A."/>
            <person name="Allen A.W."/>
            <person name="Alvarado L."/>
            <person name="Arachchi H.M."/>
            <person name="Berlin A.M."/>
            <person name="Chapman S.B."/>
            <person name="Gainer-Dewar J."/>
            <person name="Goldberg J."/>
            <person name="Griggs A."/>
            <person name="Gujja S."/>
            <person name="Hansen M."/>
            <person name="Howarth C."/>
            <person name="Imamovic A."/>
            <person name="Ireland A."/>
            <person name="Larimer J."/>
            <person name="McCowan C."/>
            <person name="Murphy C."/>
            <person name="Pearson M."/>
            <person name="Poon T.W."/>
            <person name="Priest M."/>
            <person name="Roberts A."/>
            <person name="Saif S."/>
            <person name="Shea T."/>
            <person name="Sisk P."/>
            <person name="Sykes S."/>
            <person name="Wortman J."/>
            <person name="Nusbaum C."/>
            <person name="Birren B."/>
        </authorList>
    </citation>
    <scope>NUCLEOTIDE SEQUENCE [LARGE SCALE GENOMIC DNA]</scope>
    <source>
        <strain evidence="3 4">ATCC 700293</strain>
    </source>
</reference>
<dbReference type="InterPro" id="IPR013783">
    <property type="entry name" value="Ig-like_fold"/>
</dbReference>
<dbReference type="Proteomes" id="UP000014634">
    <property type="component" value="Unassembled WGS sequence"/>
</dbReference>
<dbReference type="SUPFAM" id="SSF49265">
    <property type="entry name" value="Fibronectin type III"/>
    <property type="match status" value="1"/>
</dbReference>
<dbReference type="PROSITE" id="PS51257">
    <property type="entry name" value="PROKAR_LIPOPROTEIN"/>
    <property type="match status" value="1"/>
</dbReference>
<name>A0AA87TFH3_TREMD</name>
<dbReference type="InterPro" id="IPR003961">
    <property type="entry name" value="FN3_dom"/>
</dbReference>
<evidence type="ECO:0000259" key="2">
    <source>
        <dbReference type="PROSITE" id="PS50853"/>
    </source>
</evidence>
<feature type="signal peptide" evidence="1">
    <location>
        <begin position="1"/>
        <end position="26"/>
    </location>
</feature>
<accession>A0AA87TFH3</accession>
<protein>
    <recommendedName>
        <fullName evidence="2">Fibronectin type-III domain-containing protein</fullName>
    </recommendedName>
</protein>
<dbReference type="InterPro" id="IPR036116">
    <property type="entry name" value="FN3_sf"/>
</dbReference>
<keyword evidence="1" id="KW-0732">Signal</keyword>
<dbReference type="PROSITE" id="PS50853">
    <property type="entry name" value="FN3"/>
    <property type="match status" value="1"/>
</dbReference>
<feature type="domain" description="Fibronectin type-III" evidence="2">
    <location>
        <begin position="44"/>
        <end position="141"/>
    </location>
</feature>
<gene>
    <name evidence="3" type="ORF">HMPREF9195_02144</name>
</gene>